<keyword evidence="4" id="KW-0964">Secreted</keyword>
<dbReference type="GO" id="GO:0005509">
    <property type="term" value="F:calcium ion binding"/>
    <property type="evidence" value="ECO:0007669"/>
    <property type="project" value="InterPro"/>
</dbReference>
<organism evidence="11 12">
    <name type="scientific">Neptunicoccus cionae</name>
    <dbReference type="NCBI Taxonomy" id="2035344"/>
    <lineage>
        <taxon>Bacteria</taxon>
        <taxon>Pseudomonadati</taxon>
        <taxon>Pseudomonadota</taxon>
        <taxon>Alphaproteobacteria</taxon>
        <taxon>Rhodobacterales</taxon>
        <taxon>Paracoccaceae</taxon>
        <taxon>Neptunicoccus</taxon>
    </lineage>
</organism>
<keyword evidence="6" id="KW-0479">Metal-binding</keyword>
<keyword evidence="8" id="KW-0378">Hydrolase</keyword>
<dbReference type="RefSeq" id="WP_188669714.1">
    <property type="nucleotide sequence ID" value="NZ_BMKA01000001.1"/>
</dbReference>
<dbReference type="InterPro" id="IPR050557">
    <property type="entry name" value="RTX_toxin/Mannuronan_C5-epim"/>
</dbReference>
<keyword evidence="12" id="KW-1185">Reference proteome</keyword>
<gene>
    <name evidence="11" type="ORF">GCM10011498_00120</name>
</gene>
<keyword evidence="9" id="KW-0862">Zinc</keyword>
<dbReference type="InterPro" id="IPR034033">
    <property type="entry name" value="Serralysin-like"/>
</dbReference>
<dbReference type="Pfam" id="PF00413">
    <property type="entry name" value="Peptidase_M10"/>
    <property type="match status" value="1"/>
</dbReference>
<comment type="similarity">
    <text evidence="3">Belongs to the peptidase M10B family.</text>
</comment>
<feature type="domain" description="Peptidase metallopeptidase" evidence="10">
    <location>
        <begin position="29"/>
        <end position="215"/>
    </location>
</feature>
<evidence type="ECO:0000256" key="5">
    <source>
        <dbReference type="ARBA" id="ARBA00022670"/>
    </source>
</evidence>
<dbReference type="InterPro" id="IPR006026">
    <property type="entry name" value="Peptidase_Metallo"/>
</dbReference>
<reference evidence="11" key="2">
    <citation type="submission" date="2020-09" db="EMBL/GenBank/DDBJ databases">
        <authorList>
            <person name="Sun Q."/>
            <person name="Zhou Y."/>
        </authorList>
    </citation>
    <scope>NUCLEOTIDE SEQUENCE</scope>
    <source>
        <strain evidence="11">CGMCC 1.15880</strain>
    </source>
</reference>
<dbReference type="Gene3D" id="3.40.390.10">
    <property type="entry name" value="Collagenase (Catalytic Domain)"/>
    <property type="match status" value="1"/>
</dbReference>
<evidence type="ECO:0000313" key="12">
    <source>
        <dbReference type="Proteomes" id="UP000628017"/>
    </source>
</evidence>
<dbReference type="GO" id="GO:0004222">
    <property type="term" value="F:metalloendopeptidase activity"/>
    <property type="evidence" value="ECO:0007669"/>
    <property type="project" value="InterPro"/>
</dbReference>
<dbReference type="GO" id="GO:0031012">
    <property type="term" value="C:extracellular matrix"/>
    <property type="evidence" value="ECO:0007669"/>
    <property type="project" value="InterPro"/>
</dbReference>
<dbReference type="GO" id="GO:0005615">
    <property type="term" value="C:extracellular space"/>
    <property type="evidence" value="ECO:0007669"/>
    <property type="project" value="InterPro"/>
</dbReference>
<sequence length="454" mass="49066">MPLKLANLQSRIDTLLVADDFGVSRWDPAFQTAPLTLTYRFETRAEEGFYWDDVAPPVSYTEPQKAAVRRALSKFEAVLNVDFVEDNGPEDPMFSFYRSPDIFTDSSVFGSGRGDFEFIAPTKDTPAQYEWDGAVVFVEAFDLAKEKYFDLILHEIGHALGLKHPGNYDIPGIILPQLPFLPPVEDNFKFTVMSYNQNPESKAKPAELMLYDVAALQQWWGPNSIADAGPTLHQPFADSGIKVIWDAGGVDKIRQFGSDPVKIDLRQGAFSSENGQDVAAIAFGTVIENARGAEGSDRIIGNDIGNRLWGAQGNDTLKGRFGDDGLQGGRGADRLFGGAGNDTLHGGLGKDIMKGGQGNDILIGHSGQDVFVFSRGADEIVDFADDVDSIEFHANTLAGILATGDPTDADMIAGVLAFANVALGNTIIDFGGGDILTIRGLTDISLLVDDIYVS</sequence>
<dbReference type="CDD" id="cd04277">
    <property type="entry name" value="ZnMc_serralysin_like"/>
    <property type="match status" value="1"/>
</dbReference>
<dbReference type="PROSITE" id="PS00330">
    <property type="entry name" value="HEMOLYSIN_CALCIUM"/>
    <property type="match status" value="1"/>
</dbReference>
<dbReference type="SUPFAM" id="SSF51120">
    <property type="entry name" value="beta-Roll"/>
    <property type="match status" value="1"/>
</dbReference>
<dbReference type="EMBL" id="BMKA01000001">
    <property type="protein sequence ID" value="GGA04799.1"/>
    <property type="molecule type" value="Genomic_DNA"/>
</dbReference>
<evidence type="ECO:0000256" key="8">
    <source>
        <dbReference type="ARBA" id="ARBA00022801"/>
    </source>
</evidence>
<evidence type="ECO:0000256" key="6">
    <source>
        <dbReference type="ARBA" id="ARBA00022723"/>
    </source>
</evidence>
<evidence type="ECO:0000256" key="3">
    <source>
        <dbReference type="ARBA" id="ARBA00009490"/>
    </source>
</evidence>
<dbReference type="PANTHER" id="PTHR38340">
    <property type="entry name" value="S-LAYER PROTEIN"/>
    <property type="match status" value="1"/>
</dbReference>
<dbReference type="InterPro" id="IPR024079">
    <property type="entry name" value="MetalloPept_cat_dom_sf"/>
</dbReference>
<dbReference type="Pfam" id="PF00353">
    <property type="entry name" value="HemolysinCabind"/>
    <property type="match status" value="1"/>
</dbReference>
<dbReference type="SUPFAM" id="SSF55486">
    <property type="entry name" value="Metalloproteases ('zincins'), catalytic domain"/>
    <property type="match status" value="1"/>
</dbReference>
<dbReference type="InterPro" id="IPR001818">
    <property type="entry name" value="Pept_M10_metallopeptidase"/>
</dbReference>
<comment type="subcellular location">
    <subcellularLocation>
        <location evidence="2">Secreted</location>
    </subcellularLocation>
</comment>
<name>A0A916QNY8_9RHOB</name>
<evidence type="ECO:0000256" key="7">
    <source>
        <dbReference type="ARBA" id="ARBA00022737"/>
    </source>
</evidence>
<dbReference type="Proteomes" id="UP000628017">
    <property type="component" value="Unassembled WGS sequence"/>
</dbReference>
<reference evidence="11" key="1">
    <citation type="journal article" date="2014" name="Int. J. Syst. Evol. Microbiol.">
        <title>Complete genome sequence of Corynebacterium casei LMG S-19264T (=DSM 44701T), isolated from a smear-ripened cheese.</title>
        <authorList>
            <consortium name="US DOE Joint Genome Institute (JGI-PGF)"/>
            <person name="Walter F."/>
            <person name="Albersmeier A."/>
            <person name="Kalinowski J."/>
            <person name="Ruckert C."/>
        </authorList>
    </citation>
    <scope>NUCLEOTIDE SEQUENCE</scope>
    <source>
        <strain evidence="11">CGMCC 1.15880</strain>
    </source>
</reference>
<dbReference type="InterPro" id="IPR013858">
    <property type="entry name" value="Peptidase_M10B_C"/>
</dbReference>
<evidence type="ECO:0000256" key="1">
    <source>
        <dbReference type="ARBA" id="ARBA00001913"/>
    </source>
</evidence>
<comment type="cofactor">
    <cofactor evidence="1">
        <name>Ca(2+)</name>
        <dbReference type="ChEBI" id="CHEBI:29108"/>
    </cofactor>
</comment>
<dbReference type="GO" id="GO:0006508">
    <property type="term" value="P:proteolysis"/>
    <property type="evidence" value="ECO:0007669"/>
    <property type="project" value="UniProtKB-KW"/>
</dbReference>
<accession>A0A916QNY8</accession>
<dbReference type="PANTHER" id="PTHR38340:SF1">
    <property type="entry name" value="S-LAYER PROTEIN"/>
    <property type="match status" value="1"/>
</dbReference>
<evidence type="ECO:0000256" key="2">
    <source>
        <dbReference type="ARBA" id="ARBA00004613"/>
    </source>
</evidence>
<keyword evidence="7" id="KW-0677">Repeat</keyword>
<dbReference type="InterPro" id="IPR018511">
    <property type="entry name" value="Hemolysin-typ_Ca-bd_CS"/>
</dbReference>
<dbReference type="InterPro" id="IPR001343">
    <property type="entry name" value="Hemolysn_Ca-bd"/>
</dbReference>
<dbReference type="InterPro" id="IPR011049">
    <property type="entry name" value="Serralysin-like_metalloprot_C"/>
</dbReference>
<comment type="caution">
    <text evidence="11">The sequence shown here is derived from an EMBL/GenBank/DDBJ whole genome shotgun (WGS) entry which is preliminary data.</text>
</comment>
<dbReference type="AlphaFoldDB" id="A0A916QNY8"/>
<proteinExistence type="inferred from homology"/>
<evidence type="ECO:0000256" key="4">
    <source>
        <dbReference type="ARBA" id="ARBA00022525"/>
    </source>
</evidence>
<evidence type="ECO:0000256" key="9">
    <source>
        <dbReference type="ARBA" id="ARBA00022833"/>
    </source>
</evidence>
<dbReference type="GO" id="GO:0008270">
    <property type="term" value="F:zinc ion binding"/>
    <property type="evidence" value="ECO:0007669"/>
    <property type="project" value="InterPro"/>
</dbReference>
<dbReference type="PRINTS" id="PR00313">
    <property type="entry name" value="CABNDNGRPT"/>
</dbReference>
<dbReference type="Pfam" id="PF08548">
    <property type="entry name" value="Peptidase_M10_C"/>
    <property type="match status" value="1"/>
</dbReference>
<keyword evidence="5" id="KW-0645">Protease</keyword>
<evidence type="ECO:0000259" key="10">
    <source>
        <dbReference type="SMART" id="SM00235"/>
    </source>
</evidence>
<dbReference type="SMART" id="SM00235">
    <property type="entry name" value="ZnMc"/>
    <property type="match status" value="1"/>
</dbReference>
<evidence type="ECO:0000313" key="11">
    <source>
        <dbReference type="EMBL" id="GGA04799.1"/>
    </source>
</evidence>
<protein>
    <recommendedName>
        <fullName evidence="10">Peptidase metallopeptidase domain-containing protein</fullName>
    </recommendedName>
</protein>
<dbReference type="Gene3D" id="2.150.10.10">
    <property type="entry name" value="Serralysin-like metalloprotease, C-terminal"/>
    <property type="match status" value="1"/>
</dbReference>